<protein>
    <submittedName>
        <fullName evidence="10">Acyl-CoA dehydrogenase</fullName>
    </submittedName>
</protein>
<sequence length="408" mass="43655">MPDLTYLDWPFFEGEHRALARDLDEWCVEHLRDVPEAHEETVDGLCRGLVRNLAGAGWLDYVVPGAQGGRHDALDVRSLCLLRETLGRHHALADFAFVMQGLGGGAISLFGSDDLKERYLPAVREGRKIAAFALSEPEAGSDVAAVSTTAVEDGDHYVIDGAKTWISNGGLADFYTVFARTGEAPGARGLSAFVVDADTPGLEVAERIPVIAPHPLARLVFDGCRVPKDQLLGAPGGGFKVAMATLDTFRPTVGAAALGFARRALDEALERAGERRLFGAPMGELQMVQAKLAEMALGVDASALLVYRAAWTKDRVAERVSREAAMAKLHATETAQRVIDDAVQIFGGMGVVSGHPVERLYREIRALRIYEGASEVQKVIIARQALAAHAAGGAAEIQGAGARQGTRR</sequence>
<dbReference type="SUPFAM" id="SSF47203">
    <property type="entry name" value="Acyl-CoA dehydrogenase C-terminal domain-like"/>
    <property type="match status" value="1"/>
</dbReference>
<dbReference type="PANTHER" id="PTHR43884">
    <property type="entry name" value="ACYL-COA DEHYDROGENASE"/>
    <property type="match status" value="1"/>
</dbReference>
<dbReference type="InterPro" id="IPR006091">
    <property type="entry name" value="Acyl-CoA_Oxase/DH_mid-dom"/>
</dbReference>
<keyword evidence="5 6" id="KW-0560">Oxidoreductase</keyword>
<organism evidence="10 11">
    <name type="scientific">Rubrobacter marinus</name>
    <dbReference type="NCBI Taxonomy" id="2653852"/>
    <lineage>
        <taxon>Bacteria</taxon>
        <taxon>Bacillati</taxon>
        <taxon>Actinomycetota</taxon>
        <taxon>Rubrobacteria</taxon>
        <taxon>Rubrobacterales</taxon>
        <taxon>Rubrobacteraceae</taxon>
        <taxon>Rubrobacter</taxon>
    </lineage>
</organism>
<dbReference type="Pfam" id="PF00441">
    <property type="entry name" value="Acyl-CoA_dh_1"/>
    <property type="match status" value="1"/>
</dbReference>
<dbReference type="EMBL" id="CP045121">
    <property type="protein sequence ID" value="QIN80091.1"/>
    <property type="molecule type" value="Genomic_DNA"/>
</dbReference>
<gene>
    <name evidence="10" type="ORF">GBA65_17950</name>
</gene>
<dbReference type="AlphaFoldDB" id="A0A6G8Q0T7"/>
<reference evidence="10 11" key="1">
    <citation type="submission" date="2019-10" db="EMBL/GenBank/DDBJ databases">
        <title>Rubrobacter sp nov SCSIO 52915 isolated from a deep-sea sediment in the South China Sea.</title>
        <authorList>
            <person name="Chen R.W."/>
        </authorList>
    </citation>
    <scope>NUCLEOTIDE SEQUENCE [LARGE SCALE GENOMIC DNA]</scope>
    <source>
        <strain evidence="10 11">SCSIO 52915</strain>
    </source>
</reference>
<proteinExistence type="inferred from homology"/>
<comment type="cofactor">
    <cofactor evidence="1 6">
        <name>FAD</name>
        <dbReference type="ChEBI" id="CHEBI:57692"/>
    </cofactor>
</comment>
<evidence type="ECO:0000256" key="5">
    <source>
        <dbReference type="ARBA" id="ARBA00023002"/>
    </source>
</evidence>
<dbReference type="Pfam" id="PF02771">
    <property type="entry name" value="Acyl-CoA_dh_N"/>
    <property type="match status" value="1"/>
</dbReference>
<dbReference type="InterPro" id="IPR009100">
    <property type="entry name" value="AcylCoA_DH/oxidase_NM_dom_sf"/>
</dbReference>
<keyword evidence="4 6" id="KW-0274">FAD</keyword>
<evidence type="ECO:0000259" key="8">
    <source>
        <dbReference type="Pfam" id="PF02770"/>
    </source>
</evidence>
<dbReference type="InterPro" id="IPR036250">
    <property type="entry name" value="AcylCo_DH-like_C"/>
</dbReference>
<dbReference type="InterPro" id="IPR009075">
    <property type="entry name" value="AcylCo_DH/oxidase_C"/>
</dbReference>
<dbReference type="InterPro" id="IPR006089">
    <property type="entry name" value="Acyl-CoA_DH_CS"/>
</dbReference>
<dbReference type="KEGG" id="rmar:GBA65_17950"/>
<dbReference type="Gene3D" id="1.20.140.10">
    <property type="entry name" value="Butyryl-CoA Dehydrogenase, subunit A, domain 3"/>
    <property type="match status" value="1"/>
</dbReference>
<feature type="domain" description="Acyl-CoA dehydrogenase/oxidase C-terminal" evidence="7">
    <location>
        <begin position="236"/>
        <end position="385"/>
    </location>
</feature>
<accession>A0A6G8Q0T7</accession>
<dbReference type="FunFam" id="1.20.140.10:FF:000001">
    <property type="entry name" value="Acyl-CoA dehydrogenase"/>
    <property type="match status" value="1"/>
</dbReference>
<evidence type="ECO:0000313" key="10">
    <source>
        <dbReference type="EMBL" id="QIN80091.1"/>
    </source>
</evidence>
<name>A0A6G8Q0T7_9ACTN</name>
<dbReference type="PROSITE" id="PS00072">
    <property type="entry name" value="ACYL_COA_DH_1"/>
    <property type="match status" value="1"/>
</dbReference>
<evidence type="ECO:0000256" key="6">
    <source>
        <dbReference type="RuleBase" id="RU362125"/>
    </source>
</evidence>
<feature type="domain" description="Acyl-CoA dehydrogenase/oxidase N-terminal" evidence="9">
    <location>
        <begin position="15"/>
        <end position="126"/>
    </location>
</feature>
<dbReference type="GO" id="GO:0050660">
    <property type="term" value="F:flavin adenine dinucleotide binding"/>
    <property type="evidence" value="ECO:0007669"/>
    <property type="project" value="InterPro"/>
</dbReference>
<evidence type="ECO:0000256" key="3">
    <source>
        <dbReference type="ARBA" id="ARBA00022630"/>
    </source>
</evidence>
<evidence type="ECO:0000256" key="1">
    <source>
        <dbReference type="ARBA" id="ARBA00001974"/>
    </source>
</evidence>
<evidence type="ECO:0000256" key="2">
    <source>
        <dbReference type="ARBA" id="ARBA00009347"/>
    </source>
</evidence>
<dbReference type="GO" id="GO:0003995">
    <property type="term" value="F:acyl-CoA dehydrogenase activity"/>
    <property type="evidence" value="ECO:0007669"/>
    <property type="project" value="InterPro"/>
</dbReference>
<feature type="domain" description="Acyl-CoA oxidase/dehydrogenase middle" evidence="8">
    <location>
        <begin position="131"/>
        <end position="223"/>
    </location>
</feature>
<dbReference type="RefSeq" id="WP_166397767.1">
    <property type="nucleotide sequence ID" value="NZ_CP045121.1"/>
</dbReference>
<dbReference type="InterPro" id="IPR037069">
    <property type="entry name" value="AcylCoA_DH/ox_N_sf"/>
</dbReference>
<dbReference type="SUPFAM" id="SSF56645">
    <property type="entry name" value="Acyl-CoA dehydrogenase NM domain-like"/>
    <property type="match status" value="1"/>
</dbReference>
<dbReference type="InterPro" id="IPR046373">
    <property type="entry name" value="Acyl-CoA_Oxase/DH_mid-dom_sf"/>
</dbReference>
<evidence type="ECO:0000313" key="11">
    <source>
        <dbReference type="Proteomes" id="UP000502706"/>
    </source>
</evidence>
<evidence type="ECO:0000256" key="4">
    <source>
        <dbReference type="ARBA" id="ARBA00022827"/>
    </source>
</evidence>
<evidence type="ECO:0000259" key="7">
    <source>
        <dbReference type="Pfam" id="PF00441"/>
    </source>
</evidence>
<evidence type="ECO:0000259" key="9">
    <source>
        <dbReference type="Pfam" id="PF02771"/>
    </source>
</evidence>
<dbReference type="Gene3D" id="1.10.540.10">
    <property type="entry name" value="Acyl-CoA dehydrogenase/oxidase, N-terminal domain"/>
    <property type="match status" value="1"/>
</dbReference>
<dbReference type="Gene3D" id="2.40.110.10">
    <property type="entry name" value="Butyryl-CoA Dehydrogenase, subunit A, domain 2"/>
    <property type="match status" value="1"/>
</dbReference>
<keyword evidence="11" id="KW-1185">Reference proteome</keyword>
<dbReference type="InterPro" id="IPR013786">
    <property type="entry name" value="AcylCoA_DH/ox_N"/>
</dbReference>
<dbReference type="PANTHER" id="PTHR43884:SF22">
    <property type="entry name" value="BLR3437 PROTEIN"/>
    <property type="match status" value="1"/>
</dbReference>
<dbReference type="FunFam" id="2.40.110.10:FF:000002">
    <property type="entry name" value="Acyl-CoA dehydrogenase fadE12"/>
    <property type="match status" value="1"/>
</dbReference>
<dbReference type="Pfam" id="PF02770">
    <property type="entry name" value="Acyl-CoA_dh_M"/>
    <property type="match status" value="1"/>
</dbReference>
<dbReference type="Proteomes" id="UP000502706">
    <property type="component" value="Chromosome"/>
</dbReference>
<keyword evidence="3 6" id="KW-0285">Flavoprotein</keyword>
<comment type="similarity">
    <text evidence="2 6">Belongs to the acyl-CoA dehydrogenase family.</text>
</comment>